<gene>
    <name evidence="3" type="ORF">BEMITA_LOCUS12259</name>
</gene>
<dbReference type="Proteomes" id="UP001152759">
    <property type="component" value="Chromosome 7"/>
</dbReference>
<dbReference type="PANTHER" id="PTHR16515:SF21">
    <property type="entry name" value="PR DOMAIN ZINC FINGER PROTEIN 13"/>
    <property type="match status" value="1"/>
</dbReference>
<dbReference type="PROSITE" id="PS50157">
    <property type="entry name" value="ZINC_FINGER_C2H2_2"/>
    <property type="match status" value="3"/>
</dbReference>
<protein>
    <recommendedName>
        <fullName evidence="2">C2H2-type domain-containing protein</fullName>
    </recommendedName>
</protein>
<keyword evidence="1" id="KW-0862">Zinc</keyword>
<dbReference type="InterPro" id="IPR013087">
    <property type="entry name" value="Znf_C2H2_type"/>
</dbReference>
<feature type="domain" description="C2H2-type" evidence="2">
    <location>
        <begin position="476"/>
        <end position="503"/>
    </location>
</feature>
<reference evidence="3" key="1">
    <citation type="submission" date="2021-12" db="EMBL/GenBank/DDBJ databases">
        <authorList>
            <person name="King R."/>
        </authorList>
    </citation>
    <scope>NUCLEOTIDE SEQUENCE</scope>
</reference>
<dbReference type="SMART" id="SM00355">
    <property type="entry name" value="ZnF_C2H2"/>
    <property type="match status" value="4"/>
</dbReference>
<dbReference type="EMBL" id="OU963868">
    <property type="protein sequence ID" value="CAH0393905.1"/>
    <property type="molecule type" value="Genomic_DNA"/>
</dbReference>
<evidence type="ECO:0000313" key="3">
    <source>
        <dbReference type="EMBL" id="CAH0393905.1"/>
    </source>
</evidence>
<dbReference type="Pfam" id="PF00096">
    <property type="entry name" value="zf-C2H2"/>
    <property type="match status" value="3"/>
</dbReference>
<keyword evidence="1" id="KW-0479">Metal-binding</keyword>
<organism evidence="3 4">
    <name type="scientific">Bemisia tabaci</name>
    <name type="common">Sweetpotato whitefly</name>
    <name type="synonym">Aleurodes tabaci</name>
    <dbReference type="NCBI Taxonomy" id="7038"/>
    <lineage>
        <taxon>Eukaryota</taxon>
        <taxon>Metazoa</taxon>
        <taxon>Ecdysozoa</taxon>
        <taxon>Arthropoda</taxon>
        <taxon>Hexapoda</taxon>
        <taxon>Insecta</taxon>
        <taxon>Pterygota</taxon>
        <taxon>Neoptera</taxon>
        <taxon>Paraneoptera</taxon>
        <taxon>Hemiptera</taxon>
        <taxon>Sternorrhyncha</taxon>
        <taxon>Aleyrodoidea</taxon>
        <taxon>Aleyrodidae</taxon>
        <taxon>Aleyrodinae</taxon>
        <taxon>Bemisia</taxon>
    </lineage>
</organism>
<evidence type="ECO:0000256" key="1">
    <source>
        <dbReference type="PROSITE-ProRule" id="PRU00042"/>
    </source>
</evidence>
<dbReference type="Gene3D" id="3.30.160.60">
    <property type="entry name" value="Classic Zinc Finger"/>
    <property type="match status" value="2"/>
</dbReference>
<evidence type="ECO:0000259" key="2">
    <source>
        <dbReference type="PROSITE" id="PS50157"/>
    </source>
</evidence>
<dbReference type="SUPFAM" id="SSF57667">
    <property type="entry name" value="beta-beta-alpha zinc fingers"/>
    <property type="match status" value="2"/>
</dbReference>
<accession>A0A9P0AMV4</accession>
<dbReference type="GO" id="GO:0008270">
    <property type="term" value="F:zinc ion binding"/>
    <property type="evidence" value="ECO:0007669"/>
    <property type="project" value="UniProtKB-KW"/>
</dbReference>
<dbReference type="GO" id="GO:0010468">
    <property type="term" value="P:regulation of gene expression"/>
    <property type="evidence" value="ECO:0007669"/>
    <property type="project" value="TreeGrafter"/>
</dbReference>
<keyword evidence="1" id="KW-0863">Zinc-finger</keyword>
<dbReference type="AlphaFoldDB" id="A0A9P0AMV4"/>
<dbReference type="InterPro" id="IPR050331">
    <property type="entry name" value="Zinc_finger"/>
</dbReference>
<name>A0A9P0AMV4_BEMTA</name>
<feature type="domain" description="C2H2-type" evidence="2">
    <location>
        <begin position="448"/>
        <end position="475"/>
    </location>
</feature>
<evidence type="ECO:0000313" key="4">
    <source>
        <dbReference type="Proteomes" id="UP001152759"/>
    </source>
</evidence>
<sequence>MQYLVKMMQSARHAQSSPVKPLLLPIKIEPALSPEARGESGCEVEELEVKAAVNISPNVVSRPISIEEITDDHLFSANEPVFVETSDGFLEARTIRESSNRYHVPFDWFKSIALSRDCHECNIQLEMCDGRFLRLRVSKFISKGESLKLWFSQELLLALKVPFLSPMNIQDEKLYTCNLCDYKCDMPNPLKIHLALSCGEEKLSSLWTRLRAILNPFSTHTSPKLSSFYQHSDTKEESPFQSSLILSPIRSPERPCVSLSPIRTPDKPCVSLSPIRTPDKPCVSLSPIRTPDKPCVSLSPIRTPERPCVSLSPIRTPDKPCMSLSPNNDKLINGDSRRALTKRHSAFKPYSTHSVSSWFASSRPEERPAVKLCASELLLSQSLGLATSCAVAPGCNSFLTSSLSYHGTGKHSILYKDPMEKNGVQLFQQQAAEIETFISNLGKSKQGHLCIYCGKTYSRKYGLKIHIRTHTGFKPLKCKYCLRPFGDPSNLNKHIRLHAGGKTPYKCDLCGKILVRRRDLEKHIKSRHYSCQP</sequence>
<dbReference type="InterPro" id="IPR036236">
    <property type="entry name" value="Znf_C2H2_sf"/>
</dbReference>
<keyword evidence="4" id="KW-1185">Reference proteome</keyword>
<dbReference type="PROSITE" id="PS00028">
    <property type="entry name" value="ZINC_FINGER_C2H2_1"/>
    <property type="match status" value="3"/>
</dbReference>
<feature type="domain" description="C2H2-type" evidence="2">
    <location>
        <begin position="505"/>
        <end position="533"/>
    </location>
</feature>
<proteinExistence type="predicted"/>
<dbReference type="FunFam" id="3.30.160.60:FF:000616">
    <property type="entry name" value="PR domain zinc finger protein 13"/>
    <property type="match status" value="1"/>
</dbReference>
<dbReference type="PANTHER" id="PTHR16515">
    <property type="entry name" value="PR DOMAIN ZINC FINGER PROTEIN"/>
    <property type="match status" value="1"/>
</dbReference>
<dbReference type="GO" id="GO:0005634">
    <property type="term" value="C:nucleus"/>
    <property type="evidence" value="ECO:0007669"/>
    <property type="project" value="TreeGrafter"/>
</dbReference>